<dbReference type="Gene3D" id="2.60.370.10">
    <property type="entry name" value="Ctag/Cox11"/>
    <property type="match status" value="1"/>
</dbReference>
<keyword evidence="4 6" id="KW-1133">Transmembrane helix</keyword>
<dbReference type="GO" id="GO:0005743">
    <property type="term" value="C:mitochondrial inner membrane"/>
    <property type="evidence" value="ECO:0007669"/>
    <property type="project" value="UniProtKB-SubCell"/>
</dbReference>
<keyword evidence="3 6" id="KW-0812">Transmembrane</keyword>
<evidence type="ECO:0000256" key="4">
    <source>
        <dbReference type="ARBA" id="ARBA00022989"/>
    </source>
</evidence>
<dbReference type="PANTHER" id="PTHR21320">
    <property type="entry name" value="CYTOCHROME C OXIDASE ASSEMBLY PROTEIN COX11-RELATED"/>
    <property type="match status" value="1"/>
</dbReference>
<dbReference type="KEGG" id="beq:BEWA_033700"/>
<dbReference type="RefSeq" id="XP_004830181.1">
    <property type="nucleotide sequence ID" value="XM_004830124.1"/>
</dbReference>
<reference evidence="7 8" key="1">
    <citation type="journal article" date="2012" name="BMC Genomics">
        <title>Comparative genomic analysis and phylogenetic position of Theileria equi.</title>
        <authorList>
            <person name="Kappmeyer L.S."/>
            <person name="Thiagarajan M."/>
            <person name="Herndon D.R."/>
            <person name="Ramsay J.D."/>
            <person name="Caler E."/>
            <person name="Djikeng A."/>
            <person name="Gillespie J.J."/>
            <person name="Lau A.O."/>
            <person name="Roalson E.H."/>
            <person name="Silva J.C."/>
            <person name="Silva M.G."/>
            <person name="Suarez C.E."/>
            <person name="Ueti M.W."/>
            <person name="Nene V.M."/>
            <person name="Mealey R.H."/>
            <person name="Knowles D.P."/>
            <person name="Brayton K.A."/>
        </authorList>
    </citation>
    <scope>NUCLEOTIDE SEQUENCE [LARGE SCALE GENOMIC DNA]</scope>
    <source>
        <strain evidence="7 8">WA</strain>
    </source>
</reference>
<proteinExistence type="inferred from homology"/>
<dbReference type="InterPro" id="IPR023471">
    <property type="entry name" value="CtaG/Cox11_dom_sf"/>
</dbReference>
<dbReference type="PANTHER" id="PTHR21320:SF3">
    <property type="entry name" value="CYTOCHROME C OXIDASE ASSEMBLY PROTEIN COX11, MITOCHONDRIAL-RELATED"/>
    <property type="match status" value="1"/>
</dbReference>
<feature type="transmembrane region" description="Helical" evidence="6">
    <location>
        <begin position="101"/>
        <end position="123"/>
    </location>
</feature>
<keyword evidence="8" id="KW-1185">Reference proteome</keyword>
<gene>
    <name evidence="7" type="ORF">BEWA_033700</name>
</gene>
<dbReference type="InterPro" id="IPR007533">
    <property type="entry name" value="Cyt_c_oxidase_assmbl_CtaG"/>
</dbReference>
<evidence type="ECO:0000256" key="1">
    <source>
        <dbReference type="ARBA" id="ARBA00004007"/>
    </source>
</evidence>
<dbReference type="STRING" id="1537102.L0AY77"/>
<dbReference type="AlphaFoldDB" id="L0AY77"/>
<protein>
    <submittedName>
        <fullName evidence="7">Cytochrome C oxidase assembly protein cox11, putative</fullName>
    </submittedName>
</protein>
<organism evidence="7 8">
    <name type="scientific">Theileria equi strain WA</name>
    <dbReference type="NCBI Taxonomy" id="1537102"/>
    <lineage>
        <taxon>Eukaryota</taxon>
        <taxon>Sar</taxon>
        <taxon>Alveolata</taxon>
        <taxon>Apicomplexa</taxon>
        <taxon>Aconoidasida</taxon>
        <taxon>Piroplasmida</taxon>
        <taxon>Theileriidae</taxon>
        <taxon>Theileria</taxon>
    </lineage>
</organism>
<comment type="function">
    <text evidence="1">Exerts its effect at some terminal stage of cytochrome c oxidase synthesis, probably by being involved in the insertion of the copper B into subunit I.</text>
</comment>
<keyword evidence="5 6" id="KW-0472">Membrane</keyword>
<comment type="subcellular location">
    <subcellularLocation>
        <location evidence="2">Mitochondrion inner membrane</location>
        <topology evidence="2">Single-pass membrane protein</topology>
        <orientation evidence="2">Intermembrane side</orientation>
    </subcellularLocation>
</comment>
<dbReference type="FunFam" id="2.60.370.10:FF:000001">
    <property type="entry name" value="COX11 cytochrome c oxidase assembly homolog"/>
    <property type="match status" value="1"/>
</dbReference>
<evidence type="ECO:0000313" key="7">
    <source>
        <dbReference type="EMBL" id="AFZ80515.1"/>
    </source>
</evidence>
<dbReference type="Pfam" id="PF04442">
    <property type="entry name" value="CtaG_Cox11"/>
    <property type="match status" value="1"/>
</dbReference>
<dbReference type="VEuPathDB" id="PiroplasmaDB:BEWA_033700"/>
<dbReference type="SUPFAM" id="SSF110111">
    <property type="entry name" value="Ctag/Cox11"/>
    <property type="match status" value="1"/>
</dbReference>
<accession>L0AY77</accession>
<dbReference type="eggNOG" id="KOG2540">
    <property type="taxonomic scope" value="Eukaryota"/>
</dbReference>
<evidence type="ECO:0000256" key="2">
    <source>
        <dbReference type="ARBA" id="ARBA00004243"/>
    </source>
</evidence>
<dbReference type="EMBL" id="CP001669">
    <property type="protein sequence ID" value="AFZ80515.1"/>
    <property type="molecule type" value="Genomic_DNA"/>
</dbReference>
<evidence type="ECO:0000313" key="8">
    <source>
        <dbReference type="Proteomes" id="UP000031512"/>
    </source>
</evidence>
<evidence type="ECO:0000256" key="5">
    <source>
        <dbReference type="ARBA" id="ARBA00023136"/>
    </source>
</evidence>
<evidence type="ECO:0000256" key="3">
    <source>
        <dbReference type="ARBA" id="ARBA00022692"/>
    </source>
</evidence>
<dbReference type="OrthoDB" id="1704689at2759"/>
<dbReference type="GO" id="GO:0005507">
    <property type="term" value="F:copper ion binding"/>
    <property type="evidence" value="ECO:0007669"/>
    <property type="project" value="InterPro"/>
</dbReference>
<name>L0AY77_THEEQ</name>
<evidence type="ECO:0000256" key="6">
    <source>
        <dbReference type="SAM" id="Phobius"/>
    </source>
</evidence>
<sequence length="292" mass="33832">MFGCTTRILRFTHNFTHYILKKRDTVPFTSRFTNFDQLLFISSKGPLVRYYSGKSQTDGKFFGDKDARTHGNRVKHGTILHIRNKFARDNTFSESKANDSVYYGLLSLPFFVIAVAFAIVPLYDYFCQQYGYFGYAKRVKTYSPPPEDLSIKKFEIDFVTYSHVGWEFTPAQKKVFVRPGETTLVFYTAKNLQKVPIIGIAAYRVLPDEAGLYFNKIQCFCFDEQMLNPGEEVDLPVLFFLDPKILEDHRLDGVEKITLSYIFFETDSEIPPEYKTLFERSGEESKNSLVSH</sequence>
<dbReference type="Proteomes" id="UP000031512">
    <property type="component" value="Chromosome 1"/>
</dbReference>
<dbReference type="HAMAP" id="MF_00155">
    <property type="entry name" value="CtaG"/>
    <property type="match status" value="1"/>
</dbReference>
<dbReference type="NCBIfam" id="NF003465">
    <property type="entry name" value="PRK05089.1"/>
    <property type="match status" value="1"/>
</dbReference>
<dbReference type="GeneID" id="15803676"/>